<comment type="subcellular location">
    <subcellularLocation>
        <location evidence="1">Cell membrane</location>
        <topology evidence="1">Multi-pass membrane protein</topology>
    </subcellularLocation>
</comment>
<accession>C7N5T0</accession>
<evidence type="ECO:0000256" key="3">
    <source>
        <dbReference type="ARBA" id="ARBA00022692"/>
    </source>
</evidence>
<dbReference type="GO" id="GO:0005886">
    <property type="term" value="C:plasma membrane"/>
    <property type="evidence" value="ECO:0007669"/>
    <property type="project" value="UniProtKB-SubCell"/>
</dbReference>
<dbReference type="RefSeq" id="WP_012798368.1">
    <property type="nucleotide sequence ID" value="NC_013165.1"/>
</dbReference>
<name>C7N5T0_SLAHD</name>
<dbReference type="STRING" id="471855.Shel_12370"/>
<dbReference type="HOGENOM" id="CLU_022017_0_2_11"/>
<gene>
    <name evidence="7" type="ordered locus">Shel_12370</name>
</gene>
<feature type="transmembrane region" description="Helical" evidence="6">
    <location>
        <begin position="172"/>
        <end position="194"/>
    </location>
</feature>
<feature type="transmembrane region" description="Helical" evidence="6">
    <location>
        <begin position="147"/>
        <end position="166"/>
    </location>
</feature>
<keyword evidence="5 6" id="KW-0472">Membrane</keyword>
<evidence type="ECO:0000256" key="6">
    <source>
        <dbReference type="SAM" id="Phobius"/>
    </source>
</evidence>
<feature type="transmembrane region" description="Helical" evidence="6">
    <location>
        <begin position="328"/>
        <end position="347"/>
    </location>
</feature>
<feature type="transmembrane region" description="Helical" evidence="6">
    <location>
        <begin position="382"/>
        <end position="405"/>
    </location>
</feature>
<feature type="transmembrane region" description="Helical" evidence="6">
    <location>
        <begin position="288"/>
        <end position="316"/>
    </location>
</feature>
<dbReference type="PANTHER" id="PTHR30250">
    <property type="entry name" value="PST FAMILY PREDICTED COLANIC ACID TRANSPORTER"/>
    <property type="match status" value="1"/>
</dbReference>
<dbReference type="AlphaFoldDB" id="C7N5T0"/>
<evidence type="ECO:0000256" key="4">
    <source>
        <dbReference type="ARBA" id="ARBA00022989"/>
    </source>
</evidence>
<organism evidence="7 8">
    <name type="scientific">Slackia heliotrinireducens (strain ATCC 29202 / DSM 20476 / NCTC 11029 / RHS 1)</name>
    <name type="common">Peptococcus heliotrinreducens</name>
    <dbReference type="NCBI Taxonomy" id="471855"/>
    <lineage>
        <taxon>Bacteria</taxon>
        <taxon>Bacillati</taxon>
        <taxon>Actinomycetota</taxon>
        <taxon>Coriobacteriia</taxon>
        <taxon>Eggerthellales</taxon>
        <taxon>Eggerthellaceae</taxon>
        <taxon>Slackia</taxon>
    </lineage>
</organism>
<dbReference type="eggNOG" id="COG2244">
    <property type="taxonomic scope" value="Bacteria"/>
</dbReference>
<feature type="transmembrane region" description="Helical" evidence="6">
    <location>
        <begin position="84"/>
        <end position="109"/>
    </location>
</feature>
<dbReference type="KEGG" id="shi:Shel_12370"/>
<feature type="transmembrane region" description="Helical" evidence="6">
    <location>
        <begin position="45"/>
        <end position="72"/>
    </location>
</feature>
<evidence type="ECO:0000256" key="2">
    <source>
        <dbReference type="ARBA" id="ARBA00022475"/>
    </source>
</evidence>
<dbReference type="EMBL" id="CP001684">
    <property type="protein sequence ID" value="ACV22265.1"/>
    <property type="molecule type" value="Genomic_DNA"/>
</dbReference>
<feature type="transmembrane region" description="Helical" evidence="6">
    <location>
        <begin position="121"/>
        <end position="138"/>
    </location>
</feature>
<evidence type="ECO:0000313" key="7">
    <source>
        <dbReference type="EMBL" id="ACV22265.1"/>
    </source>
</evidence>
<keyword evidence="8" id="KW-1185">Reference proteome</keyword>
<keyword evidence="3 6" id="KW-0812">Transmembrane</keyword>
<reference evidence="7 8" key="1">
    <citation type="journal article" date="2009" name="Stand. Genomic Sci.">
        <title>Complete genome sequence of Slackia heliotrinireducens type strain (RHS 1).</title>
        <authorList>
            <person name="Pukall R."/>
            <person name="Lapidus A."/>
            <person name="Nolan M."/>
            <person name="Copeland A."/>
            <person name="Glavina Del Rio T."/>
            <person name="Lucas S."/>
            <person name="Chen F."/>
            <person name="Tice H."/>
            <person name="Cheng J.F."/>
            <person name="Chertkov O."/>
            <person name="Bruce D."/>
            <person name="Goodwin L."/>
            <person name="Kuske C."/>
            <person name="Brettin T."/>
            <person name="Detter J.C."/>
            <person name="Han C."/>
            <person name="Pitluck S."/>
            <person name="Pati A."/>
            <person name="Mavrommatis K."/>
            <person name="Ivanova N."/>
            <person name="Ovchinnikova G."/>
            <person name="Chen A."/>
            <person name="Palaniappan K."/>
            <person name="Schneider S."/>
            <person name="Rohde M."/>
            <person name="Chain P."/>
            <person name="D'haeseleer P."/>
            <person name="Goker M."/>
            <person name="Bristow J."/>
            <person name="Eisen J.A."/>
            <person name="Markowitz V."/>
            <person name="Kyrpides N.C."/>
            <person name="Klenk H.P."/>
            <person name="Hugenholtz P."/>
        </authorList>
    </citation>
    <scope>NUCLEOTIDE SEQUENCE [LARGE SCALE GENOMIC DNA]</scope>
    <source>
        <strain evidence="8">ATCC 29202 / DSM 20476 / NCTC 11029 / RHS 1</strain>
    </source>
</reference>
<protein>
    <submittedName>
        <fullName evidence="7">Membrane protein involved in the export of O-antigen and teichoic acid</fullName>
    </submittedName>
</protein>
<feature type="transmembrane region" description="Helical" evidence="6">
    <location>
        <begin position="354"/>
        <end position="376"/>
    </location>
</feature>
<dbReference type="Pfam" id="PF01943">
    <property type="entry name" value="Polysacc_synt"/>
    <property type="match status" value="1"/>
</dbReference>
<dbReference type="Proteomes" id="UP000002026">
    <property type="component" value="Chromosome"/>
</dbReference>
<dbReference type="InterPro" id="IPR002797">
    <property type="entry name" value="Polysacc_synth"/>
</dbReference>
<keyword evidence="4 6" id="KW-1133">Transmembrane helix</keyword>
<sequence length="424" mass="46804">MDIQRKSLANNTLMLFLLTGSNYVFGLITVPYLTRVLGADLYGQIGFGSAFYTIALLFLDFGFLLSGTLEIAKCGDDRDSIERVYSAVLSAKVMVAIPVTIVASVIILFVDRFNTDPVFYFWWYFYAVSNSMVPDFLYRGLENMSSVTIRNVIVKAVFAACIFLFVQSHSQYMLVPVFHFVGAAVALIIMYVHVRNHLGLHVRKVPFRDVWDQVKKSSLYFLSRIAGTVFSSMNTMVLGFIAPTGPTLGYYTATNTAIHAGQQAITPVTGSLFPNIVRTKNYKMVLKVAFWGEVILISGCVAVAIIAEPLCIFVFGPEYAGMTSMLRIMLPMIPITLLTYLFGWAGLGSMGKDVVTNVSVIVGAVFHASVLAVLFLFGYLDVYTMCIATVATQMLILAIRAFAFVKGLLDLKRRSSSAGVESLW</sequence>
<keyword evidence="2" id="KW-1003">Cell membrane</keyword>
<proteinExistence type="predicted"/>
<evidence type="ECO:0000256" key="5">
    <source>
        <dbReference type="ARBA" id="ARBA00023136"/>
    </source>
</evidence>
<evidence type="ECO:0000313" key="8">
    <source>
        <dbReference type="Proteomes" id="UP000002026"/>
    </source>
</evidence>
<evidence type="ECO:0000256" key="1">
    <source>
        <dbReference type="ARBA" id="ARBA00004651"/>
    </source>
</evidence>
<dbReference type="PANTHER" id="PTHR30250:SF11">
    <property type="entry name" value="O-ANTIGEN TRANSPORTER-RELATED"/>
    <property type="match status" value="1"/>
</dbReference>
<dbReference type="InterPro" id="IPR050833">
    <property type="entry name" value="Poly_Biosynth_Transport"/>
</dbReference>
<feature type="transmembrane region" description="Helical" evidence="6">
    <location>
        <begin position="12"/>
        <end position="33"/>
    </location>
</feature>